<protein>
    <submittedName>
        <fullName evidence="2">Uncharacterized protein</fullName>
    </submittedName>
</protein>
<feature type="region of interest" description="Disordered" evidence="1">
    <location>
        <begin position="306"/>
        <end position="331"/>
    </location>
</feature>
<feature type="compositionally biased region" description="Polar residues" evidence="1">
    <location>
        <begin position="521"/>
        <end position="536"/>
    </location>
</feature>
<evidence type="ECO:0000313" key="2">
    <source>
        <dbReference type="EnsemblPlants" id="LPERR03G29950.1"/>
    </source>
</evidence>
<dbReference type="Proteomes" id="UP000032180">
    <property type="component" value="Chromosome 3"/>
</dbReference>
<dbReference type="PANTHER" id="PTHR37241:SF1">
    <property type="entry name" value="NEUROFILAMENT HEAVY PROTEIN"/>
    <property type="match status" value="1"/>
</dbReference>
<dbReference type="Gramene" id="LPERR03G29950.1">
    <property type="protein sequence ID" value="LPERR03G29950.1"/>
    <property type="gene ID" value="LPERR03G29950"/>
</dbReference>
<dbReference type="eggNOG" id="ENOG502RY33">
    <property type="taxonomic scope" value="Eukaryota"/>
</dbReference>
<reference evidence="3" key="2">
    <citation type="submission" date="2013-12" db="EMBL/GenBank/DDBJ databases">
        <authorList>
            <person name="Yu Y."/>
            <person name="Lee S."/>
            <person name="de Baynast K."/>
            <person name="Wissotski M."/>
            <person name="Liu L."/>
            <person name="Talag J."/>
            <person name="Goicoechea J."/>
            <person name="Angelova A."/>
            <person name="Jetty R."/>
            <person name="Kudrna D."/>
            <person name="Golser W."/>
            <person name="Rivera L."/>
            <person name="Zhang J."/>
            <person name="Wing R."/>
        </authorList>
    </citation>
    <scope>NUCLEOTIDE SEQUENCE</scope>
</reference>
<reference evidence="2" key="3">
    <citation type="submission" date="2015-04" db="UniProtKB">
        <authorList>
            <consortium name="EnsemblPlants"/>
        </authorList>
    </citation>
    <scope>IDENTIFICATION</scope>
</reference>
<dbReference type="STRING" id="77586.A0A0D9VZI4"/>
<feature type="region of interest" description="Disordered" evidence="1">
    <location>
        <begin position="155"/>
        <end position="174"/>
    </location>
</feature>
<feature type="region of interest" description="Disordered" evidence="1">
    <location>
        <begin position="219"/>
        <end position="240"/>
    </location>
</feature>
<feature type="compositionally biased region" description="Basic and acidic residues" evidence="1">
    <location>
        <begin position="306"/>
        <end position="319"/>
    </location>
</feature>
<feature type="region of interest" description="Disordered" evidence="1">
    <location>
        <begin position="1"/>
        <end position="25"/>
    </location>
</feature>
<dbReference type="HOGENOM" id="CLU_536839_0_0_1"/>
<organism evidence="2 3">
    <name type="scientific">Leersia perrieri</name>
    <dbReference type="NCBI Taxonomy" id="77586"/>
    <lineage>
        <taxon>Eukaryota</taxon>
        <taxon>Viridiplantae</taxon>
        <taxon>Streptophyta</taxon>
        <taxon>Embryophyta</taxon>
        <taxon>Tracheophyta</taxon>
        <taxon>Spermatophyta</taxon>
        <taxon>Magnoliopsida</taxon>
        <taxon>Liliopsida</taxon>
        <taxon>Poales</taxon>
        <taxon>Poaceae</taxon>
        <taxon>BOP clade</taxon>
        <taxon>Oryzoideae</taxon>
        <taxon>Oryzeae</taxon>
        <taxon>Oryzinae</taxon>
        <taxon>Leersia</taxon>
    </lineage>
</organism>
<dbReference type="PANTHER" id="PTHR37241">
    <property type="entry name" value="NEUROFILAMENT HEAVY PROTEIN"/>
    <property type="match status" value="1"/>
</dbReference>
<reference evidence="2 3" key="1">
    <citation type="submission" date="2012-08" db="EMBL/GenBank/DDBJ databases">
        <title>Oryza genome evolution.</title>
        <authorList>
            <person name="Wing R.A."/>
        </authorList>
    </citation>
    <scope>NUCLEOTIDE SEQUENCE</scope>
</reference>
<proteinExistence type="predicted"/>
<evidence type="ECO:0000256" key="1">
    <source>
        <dbReference type="SAM" id="MobiDB-lite"/>
    </source>
</evidence>
<accession>A0A0D9VZI4</accession>
<dbReference type="EnsemblPlants" id="LPERR03G29950.1">
    <property type="protein sequence ID" value="LPERR03G29950.1"/>
    <property type="gene ID" value="LPERR03G29950"/>
</dbReference>
<feature type="compositionally biased region" description="Basic and acidic residues" evidence="1">
    <location>
        <begin position="7"/>
        <end position="17"/>
    </location>
</feature>
<sequence length="557" mass="61535">MVMEIPCSKRETARGAEAEEVDSDEEYDRVFYEDIEAPKFVDLTAPDAARPSDDPSWFCLRIGCDQNHEQVDPEALHRSFFMRVMAARSPNVRLQKAIRRRNESSMLKCPHTAPPKPPRARFARLSTAAEAAAAKPRLKTHRICTLRASPTKAAKIEASSARKKALTTPRSKPVLRPRPELFLSAKHQKEPVAAAAAAAAVERKGNNNTVVKALFMATPKKDAGQKTPAKSQPPPPPPLSEVCSKMRKMNLACREVPSRYLCQSTNQKTAKKCDQTAVKSAKKVQWSRPDVKKKKILGCSLKHVSSEVGKENRNGREDAAAGIEIASSDQERKEVLQESRIEVEASQADNYEDDKENLSYVDQPTEQAVIVSHSEGKNMQPLENNENVPHKVTKMLSKVNPEQAGKLKKTTNPKPFRLRTDERSVLKEANSESHQTLTENNTMAALKDGNRAVLQVGRCHDGKGQGKTICREKQKKQIRNVATAQLDEAKRVLKSIPCNNVKPALANGKTVGRSQRAPRVPSSTRSTNITSGSMPTSRIGKEKKTSVKMSRIQAAAA</sequence>
<dbReference type="AlphaFoldDB" id="A0A0D9VZI4"/>
<keyword evidence="3" id="KW-1185">Reference proteome</keyword>
<evidence type="ECO:0000313" key="3">
    <source>
        <dbReference type="Proteomes" id="UP000032180"/>
    </source>
</evidence>
<feature type="region of interest" description="Disordered" evidence="1">
    <location>
        <begin position="504"/>
        <end position="557"/>
    </location>
</feature>
<name>A0A0D9VZI4_9ORYZ</name>